<reference evidence="3" key="1">
    <citation type="journal article" date="2019" name="Int. J. Syst. Evol. Microbiol.">
        <title>The Global Catalogue of Microorganisms (GCM) 10K type strain sequencing project: providing services to taxonomists for standard genome sequencing and annotation.</title>
        <authorList>
            <consortium name="The Broad Institute Genomics Platform"/>
            <consortium name="The Broad Institute Genome Sequencing Center for Infectious Disease"/>
            <person name="Wu L."/>
            <person name="Ma J."/>
        </authorList>
    </citation>
    <scope>NUCLEOTIDE SEQUENCE [LARGE SCALE GENOMIC DNA]</scope>
    <source>
        <strain evidence="3">JCM 30742</strain>
    </source>
</reference>
<proteinExistence type="predicted"/>
<protein>
    <submittedName>
        <fullName evidence="2">Transglutaminase family protein</fullName>
    </submittedName>
</protein>
<dbReference type="RefSeq" id="WP_345148444.1">
    <property type="nucleotide sequence ID" value="NZ_BAABEO010000008.1"/>
</dbReference>
<evidence type="ECO:0000259" key="1">
    <source>
        <dbReference type="SMART" id="SM00460"/>
    </source>
</evidence>
<feature type="domain" description="Transglutaminase-like" evidence="1">
    <location>
        <begin position="152"/>
        <end position="212"/>
    </location>
</feature>
<dbReference type="Proteomes" id="UP001500752">
    <property type="component" value="Unassembled WGS sequence"/>
</dbReference>
<dbReference type="EMBL" id="BAABEO010000008">
    <property type="protein sequence ID" value="GAA3670892.1"/>
    <property type="molecule type" value="Genomic_DNA"/>
</dbReference>
<name>A0ABP7BVG7_9MICC</name>
<comment type="caution">
    <text evidence="2">The sequence shown here is derived from an EMBL/GenBank/DDBJ whole genome shotgun (WGS) entry which is preliminary data.</text>
</comment>
<dbReference type="SUPFAM" id="SSF54001">
    <property type="entry name" value="Cysteine proteinases"/>
    <property type="match status" value="1"/>
</dbReference>
<gene>
    <name evidence="2" type="ORF">GCM10023081_06540</name>
</gene>
<dbReference type="Gene3D" id="3.10.620.30">
    <property type="match status" value="1"/>
</dbReference>
<dbReference type="InterPro" id="IPR038765">
    <property type="entry name" value="Papain-like_cys_pep_sf"/>
</dbReference>
<evidence type="ECO:0000313" key="3">
    <source>
        <dbReference type="Proteomes" id="UP001500752"/>
    </source>
</evidence>
<accession>A0ABP7BVG7</accession>
<evidence type="ECO:0000313" key="2">
    <source>
        <dbReference type="EMBL" id="GAA3670892.1"/>
    </source>
</evidence>
<dbReference type="InterPro" id="IPR002931">
    <property type="entry name" value="Transglutaminase-like"/>
</dbReference>
<dbReference type="SMART" id="SM00460">
    <property type="entry name" value="TGc"/>
    <property type="match status" value="1"/>
</dbReference>
<dbReference type="Pfam" id="PF01841">
    <property type="entry name" value="Transglut_core"/>
    <property type="match status" value="1"/>
</dbReference>
<dbReference type="PANTHER" id="PTHR33490">
    <property type="entry name" value="BLR5614 PROTEIN-RELATED"/>
    <property type="match status" value="1"/>
</dbReference>
<dbReference type="Gene3D" id="2.60.40.2250">
    <property type="match status" value="1"/>
</dbReference>
<keyword evidence="3" id="KW-1185">Reference proteome</keyword>
<sequence length="271" mass="28868">MNRTVTSRLVARTQPGTRLVYAVAAVRDPGYDSFAEELTVTIDGVAVSITEVADHHGGRFHVLETPDAAEVVVEYRAEVRGQADASAADPADLIRYVRPSRYCESDKLLPTSYAEFGALQGVELLHAVRDWVAAELAYVPGSSRPIDGAVDTLLARRGVCRDYAHLVASLLRGKNVPARLVACYAPGLDPMDFHAVVEAYVDGAWHVVDATGLAPRQGLLRISTGADASDTAFLSTVGGSLRLAELKVDATWDVAAEDAADPGAGVPVFLR</sequence>
<organism evidence="2 3">
    <name type="scientific">Arthrobacter ginkgonis</name>
    <dbReference type="NCBI Taxonomy" id="1630594"/>
    <lineage>
        <taxon>Bacteria</taxon>
        <taxon>Bacillati</taxon>
        <taxon>Actinomycetota</taxon>
        <taxon>Actinomycetes</taxon>
        <taxon>Micrococcales</taxon>
        <taxon>Micrococcaceae</taxon>
        <taxon>Arthrobacter</taxon>
    </lineage>
</organism>
<dbReference type="PANTHER" id="PTHR33490:SF12">
    <property type="entry name" value="BLL5557 PROTEIN"/>
    <property type="match status" value="1"/>
</dbReference>